<sequence length="452" mass="47551">MGSGLRRFARDTGGFSTPLGLIWAVLLLVIGGLAVDTTNAWRNRAMLQAVADAAAHAAALKLPPPARPLTTERRAEMVAEAVRIAELHLDPAVYGDVVTAENVDIGTWDHASRSFTPDTEFPDAVRVRALRTGAGSNAVPTLLLKLGVLDQWDVGASAISQKFLPRCTRDGIISAETAEITSNNLLRPPFCLHGEMGVAMSSGNTFEEGVSVSMPDFSMLSLPMGGWTSNVGLSEALSTTTMFPRMVNQVERLFTSLQDIRSPDQPDYIANGFGLVKNVEQRNFDATYLGTNNVHIVACGKIGDSLADSSSNKMIKIESGDVVEYTVIVTNCAVQISSGALIADSIIITSNSGSSSISGNSGATIGRPDGCAPGGGVVLMSMGSVSFPSTAYFHEAQIVARGEVQIAAAPEGITGIAIQALGKAKMTASGGFALCPHPDDPPYMADYFRIVN</sequence>
<evidence type="ECO:0000313" key="3">
    <source>
        <dbReference type="EMBL" id="NNU82084.1"/>
    </source>
</evidence>
<accession>A0A849L7G8</accession>
<feature type="domain" description="DUF7867" evidence="2">
    <location>
        <begin position="171"/>
        <end position="435"/>
    </location>
</feature>
<dbReference type="EMBL" id="JABFBC010000005">
    <property type="protein sequence ID" value="NNU82084.1"/>
    <property type="molecule type" value="Genomic_DNA"/>
</dbReference>
<evidence type="ECO:0008006" key="5">
    <source>
        <dbReference type="Google" id="ProtNLM"/>
    </source>
</evidence>
<dbReference type="Proteomes" id="UP000572377">
    <property type="component" value="Unassembled WGS sequence"/>
</dbReference>
<feature type="domain" description="Putative Flp pilus-assembly TadG-like N-terminal" evidence="1">
    <location>
        <begin position="17"/>
        <end position="59"/>
    </location>
</feature>
<evidence type="ECO:0000259" key="1">
    <source>
        <dbReference type="Pfam" id="PF13400"/>
    </source>
</evidence>
<organism evidence="3 4">
    <name type="scientific">Halovulum dunhuangense</name>
    <dbReference type="NCBI Taxonomy" id="1505036"/>
    <lineage>
        <taxon>Bacteria</taxon>
        <taxon>Pseudomonadati</taxon>
        <taxon>Pseudomonadota</taxon>
        <taxon>Alphaproteobacteria</taxon>
        <taxon>Rhodobacterales</taxon>
        <taxon>Paracoccaceae</taxon>
        <taxon>Halovulum</taxon>
    </lineage>
</organism>
<dbReference type="InterPro" id="IPR057189">
    <property type="entry name" value="DUF7867"/>
</dbReference>
<gene>
    <name evidence="3" type="ORF">HMH01_16730</name>
</gene>
<dbReference type="Pfam" id="PF25269">
    <property type="entry name" value="DUF7867"/>
    <property type="match status" value="1"/>
</dbReference>
<proteinExistence type="predicted"/>
<comment type="caution">
    <text evidence="3">The sequence shown here is derived from an EMBL/GenBank/DDBJ whole genome shotgun (WGS) entry which is preliminary data.</text>
</comment>
<dbReference type="InterPro" id="IPR028087">
    <property type="entry name" value="Tad_N"/>
</dbReference>
<name>A0A849L7G8_9RHOB</name>
<protein>
    <recommendedName>
        <fullName evidence="5">Flp pilus-assembly TadE/G-like protein</fullName>
    </recommendedName>
</protein>
<evidence type="ECO:0000313" key="4">
    <source>
        <dbReference type="Proteomes" id="UP000572377"/>
    </source>
</evidence>
<dbReference type="Pfam" id="PF13400">
    <property type="entry name" value="Tad"/>
    <property type="match status" value="1"/>
</dbReference>
<reference evidence="3 4" key="1">
    <citation type="submission" date="2020-05" db="EMBL/GenBank/DDBJ databases">
        <title>Gimesia benthica sp. nov., a novel planctomycete isolated from a deep-sea water sample of the Northwest Indian Ocean.</title>
        <authorList>
            <person name="Wang J."/>
            <person name="Ruan C."/>
            <person name="Song L."/>
            <person name="Zhu Y."/>
            <person name="Li A."/>
            <person name="Zheng X."/>
            <person name="Wang L."/>
            <person name="Lu Z."/>
            <person name="Huang Y."/>
            <person name="Du W."/>
            <person name="Zhou Y."/>
            <person name="Huang L."/>
            <person name="Dai X."/>
        </authorList>
    </citation>
    <scope>NUCLEOTIDE SEQUENCE [LARGE SCALE GENOMIC DNA]</scope>
    <source>
        <strain evidence="3 4">YYQ-30</strain>
    </source>
</reference>
<evidence type="ECO:0000259" key="2">
    <source>
        <dbReference type="Pfam" id="PF25269"/>
    </source>
</evidence>
<dbReference type="AlphaFoldDB" id="A0A849L7G8"/>
<keyword evidence="4" id="KW-1185">Reference proteome</keyword>